<keyword evidence="4 6" id="KW-0472">Membrane</keyword>
<dbReference type="InterPro" id="IPR000412">
    <property type="entry name" value="ABC_2_transport"/>
</dbReference>
<evidence type="ECO:0000313" key="8">
    <source>
        <dbReference type="EMBL" id="TDP96491.1"/>
    </source>
</evidence>
<keyword evidence="9" id="KW-1185">Reference proteome</keyword>
<dbReference type="GO" id="GO:0140359">
    <property type="term" value="F:ABC-type transporter activity"/>
    <property type="evidence" value="ECO:0007669"/>
    <property type="project" value="InterPro"/>
</dbReference>
<feature type="transmembrane region" description="Helical" evidence="6">
    <location>
        <begin position="233"/>
        <end position="252"/>
    </location>
</feature>
<keyword evidence="5" id="KW-0046">Antibiotic resistance</keyword>
<evidence type="ECO:0000256" key="6">
    <source>
        <dbReference type="SAM" id="Phobius"/>
    </source>
</evidence>
<dbReference type="EMBL" id="SNXZ01000004">
    <property type="protein sequence ID" value="TDP96491.1"/>
    <property type="molecule type" value="Genomic_DNA"/>
</dbReference>
<feature type="transmembrane region" description="Helical" evidence="6">
    <location>
        <begin position="111"/>
        <end position="137"/>
    </location>
</feature>
<proteinExistence type="predicted"/>
<evidence type="ECO:0000256" key="3">
    <source>
        <dbReference type="ARBA" id="ARBA00022989"/>
    </source>
</evidence>
<protein>
    <submittedName>
        <fullName evidence="8">ABC-2 type transport system permease protein</fullName>
    </submittedName>
</protein>
<comment type="subcellular location">
    <subcellularLocation>
        <location evidence="1">Membrane</location>
        <topology evidence="1">Multi-pass membrane protein</topology>
    </subcellularLocation>
</comment>
<comment type="caution">
    <text evidence="8">The sequence shown here is derived from an EMBL/GenBank/DDBJ whole genome shotgun (WGS) entry which is preliminary data.</text>
</comment>
<dbReference type="RefSeq" id="WP_133851835.1">
    <property type="nucleotide sequence ID" value="NZ_SNXZ01000004.1"/>
</dbReference>
<reference evidence="8 9" key="1">
    <citation type="submission" date="2019-03" db="EMBL/GenBank/DDBJ databases">
        <title>Genomic Encyclopedia of Type Strains, Phase IV (KMG-IV): sequencing the most valuable type-strain genomes for metagenomic binning, comparative biology and taxonomic classification.</title>
        <authorList>
            <person name="Goeker M."/>
        </authorList>
    </citation>
    <scope>NUCLEOTIDE SEQUENCE [LARGE SCALE GENOMIC DNA]</scope>
    <source>
        <strain evidence="8 9">DSM 45361</strain>
    </source>
</reference>
<dbReference type="InterPro" id="IPR051784">
    <property type="entry name" value="Nod_factor_ABC_transporter"/>
</dbReference>
<sequence>MTTALAPGRRSARLGGINPTFVRYELSRRFNRQTLIFMLLLPAVLYLALFNTGPQNARLPHGNFAAWMMLGIAVYGGAMAATSTAATISIEKTVGWLRMIKLSPLSPSAYIVVKILCSVLVAALPVAVVGVLGALTGAAADPAVWVAGLVVAWLGSAVFAALGITLGLAMKPEIVMHMPGLTMTALAFLGDLFIPLSGTMLEISRYTPMYGVGTLARYALTDGYTFNGDHNSLWGAVLNLVAWLFAFSFAASRRLAKSTNRM</sequence>
<organism evidence="8 9">
    <name type="scientific">Labedaea rhizosphaerae</name>
    <dbReference type="NCBI Taxonomy" id="598644"/>
    <lineage>
        <taxon>Bacteria</taxon>
        <taxon>Bacillati</taxon>
        <taxon>Actinomycetota</taxon>
        <taxon>Actinomycetes</taxon>
        <taxon>Pseudonocardiales</taxon>
        <taxon>Pseudonocardiaceae</taxon>
        <taxon>Labedaea</taxon>
    </lineage>
</organism>
<dbReference type="Proteomes" id="UP000295444">
    <property type="component" value="Unassembled WGS sequence"/>
</dbReference>
<dbReference type="InterPro" id="IPR013525">
    <property type="entry name" value="ABC2_TM"/>
</dbReference>
<feature type="transmembrane region" description="Helical" evidence="6">
    <location>
        <begin position="181"/>
        <end position="201"/>
    </location>
</feature>
<dbReference type="Pfam" id="PF01061">
    <property type="entry name" value="ABC2_membrane"/>
    <property type="match status" value="1"/>
</dbReference>
<keyword evidence="3 6" id="KW-1133">Transmembrane helix</keyword>
<evidence type="ECO:0000259" key="7">
    <source>
        <dbReference type="Pfam" id="PF01061"/>
    </source>
</evidence>
<keyword evidence="2 6" id="KW-0812">Transmembrane</keyword>
<dbReference type="GO" id="GO:0046677">
    <property type="term" value="P:response to antibiotic"/>
    <property type="evidence" value="ECO:0007669"/>
    <property type="project" value="UniProtKB-KW"/>
</dbReference>
<dbReference type="AlphaFoldDB" id="A0A4R6S9L2"/>
<evidence type="ECO:0000256" key="1">
    <source>
        <dbReference type="ARBA" id="ARBA00004141"/>
    </source>
</evidence>
<evidence type="ECO:0000256" key="2">
    <source>
        <dbReference type="ARBA" id="ARBA00022692"/>
    </source>
</evidence>
<gene>
    <name evidence="8" type="ORF">EV186_104479</name>
</gene>
<feature type="transmembrane region" description="Helical" evidence="6">
    <location>
        <begin position="34"/>
        <end position="52"/>
    </location>
</feature>
<accession>A0A4R6S9L2</accession>
<dbReference type="OrthoDB" id="63188at2"/>
<feature type="domain" description="ABC-2 type transporter transmembrane" evidence="7">
    <location>
        <begin position="23"/>
        <end position="197"/>
    </location>
</feature>
<evidence type="ECO:0000256" key="5">
    <source>
        <dbReference type="ARBA" id="ARBA00023251"/>
    </source>
</evidence>
<dbReference type="GO" id="GO:0043190">
    <property type="term" value="C:ATP-binding cassette (ABC) transporter complex"/>
    <property type="evidence" value="ECO:0007669"/>
    <property type="project" value="InterPro"/>
</dbReference>
<dbReference type="PANTHER" id="PTHR43229">
    <property type="entry name" value="NODULATION PROTEIN J"/>
    <property type="match status" value="1"/>
</dbReference>
<dbReference type="PANTHER" id="PTHR43229:SF2">
    <property type="entry name" value="NODULATION PROTEIN J"/>
    <property type="match status" value="1"/>
</dbReference>
<name>A0A4R6S9L2_LABRH</name>
<evidence type="ECO:0000313" key="9">
    <source>
        <dbReference type="Proteomes" id="UP000295444"/>
    </source>
</evidence>
<evidence type="ECO:0000256" key="4">
    <source>
        <dbReference type="ARBA" id="ARBA00023136"/>
    </source>
</evidence>
<feature type="transmembrane region" description="Helical" evidence="6">
    <location>
        <begin position="143"/>
        <end position="169"/>
    </location>
</feature>
<dbReference type="PIRSF" id="PIRSF006648">
    <property type="entry name" value="DrrB"/>
    <property type="match status" value="1"/>
</dbReference>
<feature type="transmembrane region" description="Helical" evidence="6">
    <location>
        <begin position="64"/>
        <end position="90"/>
    </location>
</feature>